<proteinExistence type="predicted"/>
<organism evidence="1 2">
    <name type="scientific">Brassica carinata</name>
    <name type="common">Ethiopian mustard</name>
    <name type="synonym">Abyssinian cabbage</name>
    <dbReference type="NCBI Taxonomy" id="52824"/>
    <lineage>
        <taxon>Eukaryota</taxon>
        <taxon>Viridiplantae</taxon>
        <taxon>Streptophyta</taxon>
        <taxon>Embryophyta</taxon>
        <taxon>Tracheophyta</taxon>
        <taxon>Spermatophyta</taxon>
        <taxon>Magnoliopsida</taxon>
        <taxon>eudicotyledons</taxon>
        <taxon>Gunneridae</taxon>
        <taxon>Pentapetalae</taxon>
        <taxon>rosids</taxon>
        <taxon>malvids</taxon>
        <taxon>Brassicales</taxon>
        <taxon>Brassicaceae</taxon>
        <taxon>Brassiceae</taxon>
        <taxon>Brassica</taxon>
    </lineage>
</organism>
<evidence type="ECO:0000313" key="2">
    <source>
        <dbReference type="Proteomes" id="UP000886595"/>
    </source>
</evidence>
<keyword evidence="2" id="KW-1185">Reference proteome</keyword>
<comment type="caution">
    <text evidence="1">The sequence shown here is derived from an EMBL/GenBank/DDBJ whole genome shotgun (WGS) entry which is preliminary data.</text>
</comment>
<protein>
    <submittedName>
        <fullName evidence="1">Uncharacterized protein</fullName>
    </submittedName>
</protein>
<dbReference type="EMBL" id="JAAMPC010000001">
    <property type="protein sequence ID" value="KAG2330341.1"/>
    <property type="molecule type" value="Genomic_DNA"/>
</dbReference>
<dbReference type="AlphaFoldDB" id="A0A8X7WIW8"/>
<reference evidence="1 2" key="1">
    <citation type="submission" date="2020-02" db="EMBL/GenBank/DDBJ databases">
        <authorList>
            <person name="Ma Q."/>
            <person name="Huang Y."/>
            <person name="Song X."/>
            <person name="Pei D."/>
        </authorList>
    </citation>
    <scope>NUCLEOTIDE SEQUENCE [LARGE SCALE GENOMIC DNA]</scope>
    <source>
        <strain evidence="1">Sxm20200214</strain>
        <tissue evidence="1">Leaf</tissue>
    </source>
</reference>
<dbReference type="Proteomes" id="UP000886595">
    <property type="component" value="Unassembled WGS sequence"/>
</dbReference>
<sequence>MNATTPELRDRLSRLKLSHDDDDLKMRATRGEAGGLKTDTYGGFGEGGHGRIGSYNAEIEVMTEAAMEKASQRLEPVGGTKAARYFSRFDPDLT</sequence>
<name>A0A8X7WIW8_BRACI</name>
<gene>
    <name evidence="1" type="ORF">Bca52824_001521</name>
</gene>
<accession>A0A8X7WIW8</accession>
<evidence type="ECO:0000313" key="1">
    <source>
        <dbReference type="EMBL" id="KAG2330341.1"/>
    </source>
</evidence>